<dbReference type="InterPro" id="IPR005502">
    <property type="entry name" value="Ribosyl_crysJ1"/>
</dbReference>
<evidence type="ECO:0000256" key="3">
    <source>
        <dbReference type="ARBA" id="ARBA00022801"/>
    </source>
</evidence>
<dbReference type="EMBL" id="CAUJNA010000087">
    <property type="protein sequence ID" value="CAJ1371563.1"/>
    <property type="molecule type" value="Genomic_DNA"/>
</dbReference>
<evidence type="ECO:0000259" key="7">
    <source>
        <dbReference type="PROSITE" id="PS51746"/>
    </source>
</evidence>
<dbReference type="GO" id="GO:0016020">
    <property type="term" value="C:membrane"/>
    <property type="evidence" value="ECO:0007669"/>
    <property type="project" value="UniProtKB-SubCell"/>
</dbReference>
<dbReference type="Gene3D" id="3.60.40.10">
    <property type="entry name" value="PPM-type phosphatase domain"/>
    <property type="match status" value="1"/>
</dbReference>
<evidence type="ECO:0000256" key="5">
    <source>
        <dbReference type="RuleBase" id="RU003465"/>
    </source>
</evidence>
<name>A0AA36ML43_9DINO</name>
<keyword evidence="3 5" id="KW-0378">Hydrolase</keyword>
<dbReference type="GO" id="GO:0004722">
    <property type="term" value="F:protein serine/threonine phosphatase activity"/>
    <property type="evidence" value="ECO:0007669"/>
    <property type="project" value="InterPro"/>
</dbReference>
<dbReference type="SMART" id="SM00331">
    <property type="entry name" value="PP2C_SIG"/>
    <property type="match status" value="1"/>
</dbReference>
<comment type="similarity">
    <text evidence="5">Belongs to the PP2C family.</text>
</comment>
<feature type="region of interest" description="Disordered" evidence="6">
    <location>
        <begin position="126"/>
        <end position="154"/>
    </location>
</feature>
<dbReference type="InterPro" id="IPR012340">
    <property type="entry name" value="NA-bd_OB-fold"/>
</dbReference>
<feature type="domain" description="PPM-type phosphatase" evidence="7">
    <location>
        <begin position="165"/>
        <end position="448"/>
    </location>
</feature>
<keyword evidence="9" id="KW-1185">Reference proteome</keyword>
<dbReference type="PANTHER" id="PTHR47992">
    <property type="entry name" value="PROTEIN PHOSPHATASE"/>
    <property type="match status" value="1"/>
</dbReference>
<dbReference type="CDD" id="cd00143">
    <property type="entry name" value="PP2Cc"/>
    <property type="match status" value="1"/>
</dbReference>
<accession>A0AA36ML43</accession>
<dbReference type="AlphaFoldDB" id="A0AA36ML43"/>
<evidence type="ECO:0000256" key="6">
    <source>
        <dbReference type="SAM" id="MobiDB-lite"/>
    </source>
</evidence>
<evidence type="ECO:0000313" key="8">
    <source>
        <dbReference type="EMBL" id="CAJ1371563.1"/>
    </source>
</evidence>
<dbReference type="Pfam" id="PF00481">
    <property type="entry name" value="PP2C"/>
    <property type="match status" value="1"/>
</dbReference>
<comment type="subcellular location">
    <subcellularLocation>
        <location evidence="1">Membrane</location>
        <topology evidence="1">Peripheral membrane protein</topology>
    </subcellularLocation>
</comment>
<keyword evidence="4 5" id="KW-0904">Protein phosphatase</keyword>
<dbReference type="SUPFAM" id="SSF50249">
    <property type="entry name" value="Nucleic acid-binding proteins"/>
    <property type="match status" value="1"/>
</dbReference>
<gene>
    <name evidence="8" type="ORF">EVOR1521_LOCUS1858</name>
</gene>
<evidence type="ECO:0000256" key="1">
    <source>
        <dbReference type="ARBA" id="ARBA00004170"/>
    </source>
</evidence>
<dbReference type="Pfam" id="PF03747">
    <property type="entry name" value="ADP_ribosyl_GH"/>
    <property type="match status" value="1"/>
</dbReference>
<dbReference type="SMART" id="SM00332">
    <property type="entry name" value="PP2Cc"/>
    <property type="match status" value="1"/>
</dbReference>
<dbReference type="Proteomes" id="UP001178507">
    <property type="component" value="Unassembled WGS sequence"/>
</dbReference>
<organism evidence="8 9">
    <name type="scientific">Effrenium voratum</name>
    <dbReference type="NCBI Taxonomy" id="2562239"/>
    <lineage>
        <taxon>Eukaryota</taxon>
        <taxon>Sar</taxon>
        <taxon>Alveolata</taxon>
        <taxon>Dinophyceae</taxon>
        <taxon>Suessiales</taxon>
        <taxon>Symbiodiniaceae</taxon>
        <taxon>Effrenium</taxon>
    </lineage>
</organism>
<dbReference type="Gene3D" id="1.10.4080.10">
    <property type="entry name" value="ADP-ribosylation/Crystallin J1"/>
    <property type="match status" value="1"/>
</dbReference>
<dbReference type="InterPro" id="IPR036457">
    <property type="entry name" value="PPM-type-like_dom_sf"/>
</dbReference>
<dbReference type="PROSITE" id="PS01032">
    <property type="entry name" value="PPM_1"/>
    <property type="match status" value="1"/>
</dbReference>
<dbReference type="Gene3D" id="2.40.50.140">
    <property type="entry name" value="Nucleic acid-binding proteins"/>
    <property type="match status" value="1"/>
</dbReference>
<evidence type="ECO:0000313" key="9">
    <source>
        <dbReference type="Proteomes" id="UP001178507"/>
    </source>
</evidence>
<evidence type="ECO:0000256" key="2">
    <source>
        <dbReference type="ARBA" id="ARBA00022723"/>
    </source>
</evidence>
<feature type="compositionally biased region" description="Acidic residues" evidence="6">
    <location>
        <begin position="130"/>
        <end position="151"/>
    </location>
</feature>
<sequence>MNLDAMLSVDSHWIDAELVVVIRPYVTDPDGRIALVKLARDGYLAEVVNLLERFNVAKGFGFVEPLDEAAAVLEGKDLFMHRNQIFTGEAEGADGASPASLQAEEVVTFRLGQTDDGRMCAVGVKRAEEGDGEAEDEAADAEPADDADDGSEASSVEIDLEEELKCGFHQDKAESHETCEDFVVDKVKLPINVLGESATCVFFGVFDGHGGPYCAEHVSTHLGKNILARLRDRARNVSDEVAVKTALLGGFKQTEHNYLQHAKKTDDSSGSTACTMTVFGPDEQMRLRLFLANCGDSRAVLCSSGTALRLTEDHKPNLPAEKKRIEAADGGVVEVQGVWRAVLPQKKRLLSKIAGLAVSRSFGDKDFKGPDIVSAEPEITVHEVDWNEDEFVILATDGIWDVLSDKDSVALVRQHLQQGTEEKAAEALVKRARDKGSHDDCTALVVRFAWAKSGQAKREGASDLLEARQAKIQEPHVVITFWRAQPFGNAFWYIRCYDTGKLAEHLSKAKRGPAFCDPPGNVFYTPAPGGFSCYGEQTLALLESLVECGKLDCEDFAKRLEAKFGKSSPYEVEAVDQENWPELKKNPTDESGQVIESERKWSMPLPGPWRHGSIKGFLKNYVTDKKGFPECGSSDEQVDGVCKVAPVAALLAGKESMLPSVDAAVRVVQNTDKAAAFACGFARVLEKLVLGAESVSDAIFAAQADLADPKRAFKTALDAEVSAHLGRVVGEFAELPILEVGAKLKPAEVAFPFAGLS</sequence>
<evidence type="ECO:0000256" key="4">
    <source>
        <dbReference type="ARBA" id="ARBA00022912"/>
    </source>
</evidence>
<keyword evidence="2" id="KW-0479">Metal-binding</keyword>
<dbReference type="SUPFAM" id="SSF101478">
    <property type="entry name" value="ADP-ribosylglycohydrolase"/>
    <property type="match status" value="1"/>
</dbReference>
<protein>
    <recommendedName>
        <fullName evidence="7">PPM-type phosphatase domain-containing protein</fullName>
    </recommendedName>
</protein>
<dbReference type="InterPro" id="IPR001932">
    <property type="entry name" value="PPM-type_phosphatase-like_dom"/>
</dbReference>
<reference evidence="8" key="1">
    <citation type="submission" date="2023-08" db="EMBL/GenBank/DDBJ databases">
        <authorList>
            <person name="Chen Y."/>
            <person name="Shah S."/>
            <person name="Dougan E. K."/>
            <person name="Thang M."/>
            <person name="Chan C."/>
        </authorList>
    </citation>
    <scope>NUCLEOTIDE SEQUENCE</scope>
</reference>
<dbReference type="InterPro" id="IPR000222">
    <property type="entry name" value="PP2C_BS"/>
</dbReference>
<dbReference type="PROSITE" id="PS51746">
    <property type="entry name" value="PPM_2"/>
    <property type="match status" value="1"/>
</dbReference>
<dbReference type="GO" id="GO:0046872">
    <property type="term" value="F:metal ion binding"/>
    <property type="evidence" value="ECO:0007669"/>
    <property type="project" value="UniProtKB-KW"/>
</dbReference>
<comment type="caution">
    <text evidence="8">The sequence shown here is derived from an EMBL/GenBank/DDBJ whole genome shotgun (WGS) entry which is preliminary data.</text>
</comment>
<proteinExistence type="inferred from homology"/>
<dbReference type="InterPro" id="IPR015655">
    <property type="entry name" value="PP2C"/>
</dbReference>
<dbReference type="InterPro" id="IPR036705">
    <property type="entry name" value="Ribosyl_crysJ1_sf"/>
</dbReference>
<dbReference type="SUPFAM" id="SSF81606">
    <property type="entry name" value="PP2C-like"/>
    <property type="match status" value="1"/>
</dbReference>